<evidence type="ECO:0000313" key="8">
    <source>
        <dbReference type="Proteomes" id="UP000294563"/>
    </source>
</evidence>
<feature type="domain" description="C-type lysozyme inhibitor" evidence="6">
    <location>
        <begin position="42"/>
        <end position="106"/>
    </location>
</feature>
<reference evidence="7 8" key="1">
    <citation type="submission" date="2019-03" db="EMBL/GenBank/DDBJ databases">
        <title>Genomic Encyclopedia of Archaeal and Bacterial Type Strains, Phase II (KMG-II): from individual species to whole genera.</title>
        <authorList>
            <person name="Goeker M."/>
        </authorList>
    </citation>
    <scope>NUCLEOTIDE SEQUENCE [LARGE SCALE GENOMIC DNA]</scope>
    <source>
        <strain evidence="7 8">DSM 29467</strain>
    </source>
</reference>
<evidence type="ECO:0000256" key="2">
    <source>
        <dbReference type="ARBA" id="ARBA00023136"/>
    </source>
</evidence>
<comment type="caution">
    <text evidence="7">The sequence shown here is derived from an EMBL/GenBank/DDBJ whole genome shotgun (WGS) entry which is preliminary data.</text>
</comment>
<dbReference type="Pfam" id="PF09864">
    <property type="entry name" value="MliC"/>
    <property type="match status" value="1"/>
</dbReference>
<dbReference type="AlphaFoldDB" id="A0A4R7LQE1"/>
<keyword evidence="3" id="KW-0564">Palmitate</keyword>
<feature type="chain" id="PRO_5021032042" evidence="5">
    <location>
        <begin position="22"/>
        <end position="116"/>
    </location>
</feature>
<evidence type="ECO:0000256" key="5">
    <source>
        <dbReference type="SAM" id="SignalP"/>
    </source>
</evidence>
<evidence type="ECO:0000256" key="4">
    <source>
        <dbReference type="ARBA" id="ARBA00023288"/>
    </source>
</evidence>
<organism evidence="7 8">
    <name type="scientific">Litoreibacter halocynthiae</name>
    <dbReference type="NCBI Taxonomy" id="1242689"/>
    <lineage>
        <taxon>Bacteria</taxon>
        <taxon>Pseudomonadati</taxon>
        <taxon>Pseudomonadota</taxon>
        <taxon>Alphaproteobacteria</taxon>
        <taxon>Rhodobacterales</taxon>
        <taxon>Roseobacteraceae</taxon>
        <taxon>Litoreibacter</taxon>
    </lineage>
</organism>
<dbReference type="EMBL" id="SOBH01000001">
    <property type="protein sequence ID" value="TDT77136.1"/>
    <property type="molecule type" value="Genomic_DNA"/>
</dbReference>
<sequence>MMKLVRLLAIGLTAITAPAGADTTLSLAFELDDTDSVTSVIYDCGDGDAFTVQYVNAGANALALMEVGDEDRVFVNVVAASGARYVSGALVWWSKGDMATLENELSDGSTRTCQTQ</sequence>
<accession>A0A4R7LQE1</accession>
<gene>
    <name evidence="7" type="ORF">BDE40_0415</name>
</gene>
<evidence type="ECO:0000259" key="6">
    <source>
        <dbReference type="Pfam" id="PF09864"/>
    </source>
</evidence>
<evidence type="ECO:0000256" key="1">
    <source>
        <dbReference type="ARBA" id="ARBA00022729"/>
    </source>
</evidence>
<dbReference type="InterPro" id="IPR036328">
    <property type="entry name" value="MliC_sf"/>
</dbReference>
<keyword evidence="2" id="KW-0472">Membrane</keyword>
<dbReference type="SUPFAM" id="SSF141488">
    <property type="entry name" value="YdhA-like"/>
    <property type="match status" value="1"/>
</dbReference>
<dbReference type="OrthoDB" id="120729at2"/>
<keyword evidence="1 5" id="KW-0732">Signal</keyword>
<feature type="signal peptide" evidence="5">
    <location>
        <begin position="1"/>
        <end position="21"/>
    </location>
</feature>
<dbReference type="RefSeq" id="WP_134012363.1">
    <property type="nucleotide sequence ID" value="NZ_SOBH01000001.1"/>
</dbReference>
<evidence type="ECO:0000256" key="3">
    <source>
        <dbReference type="ARBA" id="ARBA00023139"/>
    </source>
</evidence>
<protein>
    <submittedName>
        <fullName evidence="7">Membrane-bound inhibitor of C-type lysozyme</fullName>
    </submittedName>
</protein>
<dbReference type="InterPro" id="IPR018660">
    <property type="entry name" value="MliC"/>
</dbReference>
<dbReference type="Proteomes" id="UP000294563">
    <property type="component" value="Unassembled WGS sequence"/>
</dbReference>
<keyword evidence="8" id="KW-1185">Reference proteome</keyword>
<keyword evidence="4" id="KW-0449">Lipoprotein</keyword>
<name>A0A4R7LQE1_9RHOB</name>
<evidence type="ECO:0000313" key="7">
    <source>
        <dbReference type="EMBL" id="TDT77136.1"/>
    </source>
</evidence>
<proteinExistence type="predicted"/>
<dbReference type="Gene3D" id="2.40.128.200">
    <property type="match status" value="1"/>
</dbReference>